<reference evidence="7" key="2">
    <citation type="submission" date="2014-07" db="EMBL/GenBank/DDBJ databases">
        <authorList>
            <person name="Hull J."/>
        </authorList>
    </citation>
    <scope>NUCLEOTIDE SEQUENCE</scope>
</reference>
<accession>A0A0A9XW91</accession>
<evidence type="ECO:0000256" key="2">
    <source>
        <dbReference type="ARBA" id="ARBA00022723"/>
    </source>
</evidence>
<evidence type="ECO:0000256" key="6">
    <source>
        <dbReference type="ARBA" id="ARBA00022967"/>
    </source>
</evidence>
<dbReference type="EMBL" id="GBHO01022054">
    <property type="protein sequence ID" value="JAG21550.1"/>
    <property type="molecule type" value="Transcribed_RNA"/>
</dbReference>
<protein>
    <submittedName>
        <fullName evidence="7">Putative cation-transporting ATPase 13A5</fullName>
    </submittedName>
</protein>
<dbReference type="InterPro" id="IPR036412">
    <property type="entry name" value="HAD-like_sf"/>
</dbReference>
<keyword evidence="3" id="KW-0547">Nucleotide-binding</keyword>
<dbReference type="InterPro" id="IPR023214">
    <property type="entry name" value="HAD_sf"/>
</dbReference>
<dbReference type="InterPro" id="IPR023299">
    <property type="entry name" value="ATPase_P-typ_cyto_dom_N"/>
</dbReference>
<dbReference type="GO" id="GO:0019829">
    <property type="term" value="F:ATPase-coupled monoatomic cation transmembrane transporter activity"/>
    <property type="evidence" value="ECO:0007669"/>
    <property type="project" value="TreeGrafter"/>
</dbReference>
<evidence type="ECO:0000256" key="4">
    <source>
        <dbReference type="ARBA" id="ARBA00022840"/>
    </source>
</evidence>
<reference evidence="7" key="1">
    <citation type="journal article" date="2014" name="PLoS ONE">
        <title>Transcriptome-Based Identification of ABC Transporters in the Western Tarnished Plant Bug Lygus hesperus.</title>
        <authorList>
            <person name="Hull J.J."/>
            <person name="Chaney K."/>
            <person name="Geib S.M."/>
            <person name="Fabrick J.A."/>
            <person name="Brent C.S."/>
            <person name="Walsh D."/>
            <person name="Lavine L.C."/>
        </authorList>
    </citation>
    <scope>NUCLEOTIDE SEQUENCE</scope>
</reference>
<organism evidence="7">
    <name type="scientific">Lygus hesperus</name>
    <name type="common">Western plant bug</name>
    <dbReference type="NCBI Taxonomy" id="30085"/>
    <lineage>
        <taxon>Eukaryota</taxon>
        <taxon>Metazoa</taxon>
        <taxon>Ecdysozoa</taxon>
        <taxon>Arthropoda</taxon>
        <taxon>Hexapoda</taxon>
        <taxon>Insecta</taxon>
        <taxon>Pterygota</taxon>
        <taxon>Neoptera</taxon>
        <taxon>Paraneoptera</taxon>
        <taxon>Hemiptera</taxon>
        <taxon>Heteroptera</taxon>
        <taxon>Panheteroptera</taxon>
        <taxon>Cimicomorpha</taxon>
        <taxon>Miridae</taxon>
        <taxon>Mirini</taxon>
        <taxon>Lygus</taxon>
    </lineage>
</organism>
<dbReference type="PANTHER" id="PTHR45630:SF7">
    <property type="entry name" value="ENDOPLASMIC RETICULUM TRANSMEMBRANE HELIX TRANSLOCASE"/>
    <property type="match status" value="1"/>
</dbReference>
<evidence type="ECO:0000256" key="5">
    <source>
        <dbReference type="ARBA" id="ARBA00022842"/>
    </source>
</evidence>
<dbReference type="GO" id="GO:0015662">
    <property type="term" value="F:P-type ion transporter activity"/>
    <property type="evidence" value="ECO:0007669"/>
    <property type="project" value="TreeGrafter"/>
</dbReference>
<reference evidence="8" key="3">
    <citation type="journal article" date="2016" name="Gigascience">
        <title>De novo construction of an expanded transcriptome assembly for the western tarnished plant bug, Lygus hesperus.</title>
        <authorList>
            <person name="Tassone E.E."/>
            <person name="Geib S.M."/>
            <person name="Hall B."/>
            <person name="Fabrick J.A."/>
            <person name="Brent C.S."/>
            <person name="Hull J.J."/>
        </authorList>
    </citation>
    <scope>NUCLEOTIDE SEQUENCE</scope>
</reference>
<comment type="subcellular location">
    <subcellularLocation>
        <location evidence="1">Membrane</location>
        <topology evidence="1">Multi-pass membrane protein</topology>
    </subcellularLocation>
</comment>
<dbReference type="EMBL" id="GDHC01003919">
    <property type="protein sequence ID" value="JAQ14710.1"/>
    <property type="molecule type" value="Transcribed_RNA"/>
</dbReference>
<dbReference type="GO" id="GO:0005524">
    <property type="term" value="F:ATP binding"/>
    <property type="evidence" value="ECO:0007669"/>
    <property type="project" value="UniProtKB-KW"/>
</dbReference>
<sequence length="162" mass="17620">MSCVVRTTHGKHYIVMKGSPEAVGSLCTSLPTDYAQKSEKQASKGFRVIALAVRELRDDEVRIIKDLKRSDVEFDLTFVGLAVYVSPLKKDAQETITNLEGGSHRCVIITGDSVQTAISVGKDVNMLKSATQLIASHCDEKKQGDLLCESAQGYNGSMNNIV</sequence>
<proteinExistence type="predicted"/>
<keyword evidence="4" id="KW-0067">ATP-binding</keyword>
<dbReference type="SUPFAM" id="SSF81660">
    <property type="entry name" value="Metal cation-transporting ATPase, ATP-binding domain N"/>
    <property type="match status" value="1"/>
</dbReference>
<dbReference type="Gene3D" id="3.40.50.1000">
    <property type="entry name" value="HAD superfamily/HAD-like"/>
    <property type="match status" value="1"/>
</dbReference>
<keyword evidence="6" id="KW-1278">Translocase</keyword>
<name>A0A0A9XW91_LYGHE</name>
<dbReference type="AlphaFoldDB" id="A0A0A9XW91"/>
<evidence type="ECO:0000313" key="8">
    <source>
        <dbReference type="EMBL" id="JAQ14710.1"/>
    </source>
</evidence>
<dbReference type="SUPFAM" id="SSF56784">
    <property type="entry name" value="HAD-like"/>
    <property type="match status" value="1"/>
</dbReference>
<dbReference type="Pfam" id="PF13246">
    <property type="entry name" value="Cation_ATPase"/>
    <property type="match status" value="1"/>
</dbReference>
<dbReference type="GO" id="GO:0006874">
    <property type="term" value="P:intracellular calcium ion homeostasis"/>
    <property type="evidence" value="ECO:0007669"/>
    <property type="project" value="TreeGrafter"/>
</dbReference>
<evidence type="ECO:0000256" key="3">
    <source>
        <dbReference type="ARBA" id="ARBA00022741"/>
    </source>
</evidence>
<dbReference type="GO" id="GO:0005789">
    <property type="term" value="C:endoplasmic reticulum membrane"/>
    <property type="evidence" value="ECO:0007669"/>
    <property type="project" value="TreeGrafter"/>
</dbReference>
<dbReference type="Gene3D" id="3.40.1110.10">
    <property type="entry name" value="Calcium-transporting ATPase, cytoplasmic domain N"/>
    <property type="match status" value="1"/>
</dbReference>
<dbReference type="PANTHER" id="PTHR45630">
    <property type="entry name" value="CATION-TRANSPORTING ATPASE-RELATED"/>
    <property type="match status" value="1"/>
</dbReference>
<dbReference type="InterPro" id="IPR006544">
    <property type="entry name" value="P-type_TPase_V"/>
</dbReference>
<keyword evidence="5" id="KW-0460">Magnesium</keyword>
<dbReference type="GO" id="GO:0046872">
    <property type="term" value="F:metal ion binding"/>
    <property type="evidence" value="ECO:0007669"/>
    <property type="project" value="UniProtKB-KW"/>
</dbReference>
<evidence type="ECO:0000313" key="7">
    <source>
        <dbReference type="EMBL" id="JAG21550.1"/>
    </source>
</evidence>
<gene>
    <name evidence="7" type="primary">ATP13A5</name>
    <name evidence="7" type="ORF">CM83_46959</name>
    <name evidence="8" type="ORF">g.48396</name>
</gene>
<evidence type="ECO:0000256" key="1">
    <source>
        <dbReference type="ARBA" id="ARBA00004141"/>
    </source>
</evidence>
<keyword evidence="2" id="KW-0479">Metal-binding</keyword>